<keyword evidence="1" id="KW-0812">Transmembrane</keyword>
<dbReference type="PATRIC" id="fig|745776.4.peg.3495"/>
<evidence type="ECO:0000313" key="3">
    <source>
        <dbReference type="Proteomes" id="UP000007575"/>
    </source>
</evidence>
<accession>H8H1H0</accession>
<sequence>MGVPGPGRSVLGDALVLFSTVAATASILLSQRLIRHYGPVNTTTWTLTCGTLLTLPFALSSGGPTQGFR</sequence>
<dbReference type="KEGG" id="dgo:DGo_PB0098"/>
<dbReference type="Proteomes" id="UP000007575">
    <property type="component" value="Plasmid P2"/>
</dbReference>
<dbReference type="HOGENOM" id="CLU_2768970_0_0_0"/>
<protein>
    <submittedName>
        <fullName evidence="2">Putative 10 TMS drug/metabolite exporter, DME family, DMT superfamily</fullName>
    </submittedName>
</protein>
<proteinExistence type="predicted"/>
<gene>
    <name evidence="2" type="ordered locus">DGo_PB0098</name>
</gene>
<evidence type="ECO:0000313" key="2">
    <source>
        <dbReference type="EMBL" id="AFD27367.1"/>
    </source>
</evidence>
<feature type="transmembrane region" description="Helical" evidence="1">
    <location>
        <begin position="12"/>
        <end position="29"/>
    </location>
</feature>
<organism evidence="2 3">
    <name type="scientific">Deinococcus gobiensis (strain DSM 21396 / JCM 16679 / CGMCC 1.7299 / I-0)</name>
    <dbReference type="NCBI Taxonomy" id="745776"/>
    <lineage>
        <taxon>Bacteria</taxon>
        <taxon>Thermotogati</taxon>
        <taxon>Deinococcota</taxon>
        <taxon>Deinococci</taxon>
        <taxon>Deinococcales</taxon>
        <taxon>Deinococcaceae</taxon>
        <taxon>Deinococcus</taxon>
    </lineage>
</organism>
<name>H8H1H0_DEIGI</name>
<keyword evidence="1" id="KW-1133">Transmembrane helix</keyword>
<geneLocation type="plasmid" evidence="2 3">
    <name>P2</name>
</geneLocation>
<keyword evidence="2" id="KW-0614">Plasmid</keyword>
<dbReference type="AlphaFoldDB" id="H8H1H0"/>
<keyword evidence="1" id="KW-0472">Membrane</keyword>
<keyword evidence="3" id="KW-1185">Reference proteome</keyword>
<reference evidence="2 3" key="1">
    <citation type="journal article" date="2012" name="PLoS ONE">
        <title>Genome sequence and transcriptome analysis of the radioresistant bacterium Deinococcus gobiensis: insights into the extreme environmental adaptations.</title>
        <authorList>
            <person name="Yuan M."/>
            <person name="Chen M."/>
            <person name="Zhang W."/>
            <person name="Lu W."/>
            <person name="Wang J."/>
            <person name="Yang M."/>
            <person name="Zhao P."/>
            <person name="Tang R."/>
            <person name="Li X."/>
            <person name="Hao Y."/>
            <person name="Zhou Z."/>
            <person name="Zhan Y."/>
            <person name="Yu H."/>
            <person name="Teng C."/>
            <person name="Yan Y."/>
            <person name="Ping S."/>
            <person name="Wang Y."/>
            <person name="Lin M."/>
        </authorList>
    </citation>
    <scope>NUCLEOTIDE SEQUENCE [LARGE SCALE GENOMIC DNA]</scope>
    <source>
        <strain evidence="3">DSM 21396 / JCM 16679 / CGMCC 1.7299 / I-0</strain>
        <plasmid evidence="2">P2</plasmid>
    </source>
</reference>
<evidence type="ECO:0000256" key="1">
    <source>
        <dbReference type="SAM" id="Phobius"/>
    </source>
</evidence>
<dbReference type="EMBL" id="CP002193">
    <property type="protein sequence ID" value="AFD27367.1"/>
    <property type="molecule type" value="Genomic_DNA"/>
</dbReference>